<sequence>MSVTATASAAPATVTAVTATAFEALDSCHREVLKTLDELARLIDHLEDKGVDSEAQTLAADIVKFFNENGRQHHLDEERMIFPGLLASADAELVQHVQRLQQDHGWLEEDWLELEPQLEAISKGYSWYQLDGLRAALPVFKALYLDHIDLEESLIYPEAKKQMAAPADAGSGRDGAASRRRAKA</sequence>
<dbReference type="Gene3D" id="1.20.120.520">
    <property type="entry name" value="nmb1532 protein domain like"/>
    <property type="match status" value="1"/>
</dbReference>
<name>A0ABN6PRT3_9BURK</name>
<protein>
    <recommendedName>
        <fullName evidence="3">Hemerythrin-like domain-containing protein</fullName>
    </recommendedName>
</protein>
<keyword evidence="1" id="KW-0175">Coiled coil</keyword>
<dbReference type="Pfam" id="PF01814">
    <property type="entry name" value="Hemerythrin"/>
    <property type="match status" value="1"/>
</dbReference>
<dbReference type="Proteomes" id="UP001057498">
    <property type="component" value="Chromosome"/>
</dbReference>
<dbReference type="EMBL" id="AP025730">
    <property type="protein sequence ID" value="BDI05801.1"/>
    <property type="molecule type" value="Genomic_DNA"/>
</dbReference>
<accession>A0ABN6PRT3</accession>
<evidence type="ECO:0000313" key="4">
    <source>
        <dbReference type="EMBL" id="BDI05801.1"/>
    </source>
</evidence>
<gene>
    <name evidence="4" type="ORF">CATMQ487_27710</name>
</gene>
<reference evidence="4" key="1">
    <citation type="submission" date="2022-04" db="EMBL/GenBank/DDBJ databases">
        <title>Whole genome sequence of Sphaerotilus sp. FB-5.</title>
        <authorList>
            <person name="Takeda M."/>
            <person name="Narihara S."/>
            <person name="Akimoto M."/>
            <person name="Akimoto R."/>
            <person name="Nishiyashiki S."/>
            <person name="Murakami T."/>
        </authorList>
    </citation>
    <scope>NUCLEOTIDE SEQUENCE</scope>
    <source>
        <strain evidence="4">FB-5</strain>
    </source>
</reference>
<organism evidence="4 5">
    <name type="scientific">Sphaerotilus microaerophilus</name>
    <dbReference type="NCBI Taxonomy" id="2914710"/>
    <lineage>
        <taxon>Bacteria</taxon>
        <taxon>Pseudomonadati</taxon>
        <taxon>Pseudomonadota</taxon>
        <taxon>Betaproteobacteria</taxon>
        <taxon>Burkholderiales</taxon>
        <taxon>Sphaerotilaceae</taxon>
        <taxon>Sphaerotilus</taxon>
    </lineage>
</organism>
<dbReference type="RefSeq" id="WP_251969154.1">
    <property type="nucleotide sequence ID" value="NZ_AP025730.1"/>
</dbReference>
<proteinExistence type="predicted"/>
<feature type="domain" description="Hemerythrin-like" evidence="3">
    <location>
        <begin position="21"/>
        <end position="158"/>
    </location>
</feature>
<feature type="coiled-coil region" evidence="1">
    <location>
        <begin position="29"/>
        <end position="56"/>
    </location>
</feature>
<evidence type="ECO:0000256" key="2">
    <source>
        <dbReference type="SAM" id="MobiDB-lite"/>
    </source>
</evidence>
<feature type="region of interest" description="Disordered" evidence="2">
    <location>
        <begin position="161"/>
        <end position="184"/>
    </location>
</feature>
<evidence type="ECO:0000256" key="1">
    <source>
        <dbReference type="SAM" id="Coils"/>
    </source>
</evidence>
<keyword evidence="5" id="KW-1185">Reference proteome</keyword>
<evidence type="ECO:0000313" key="5">
    <source>
        <dbReference type="Proteomes" id="UP001057498"/>
    </source>
</evidence>
<evidence type="ECO:0000259" key="3">
    <source>
        <dbReference type="Pfam" id="PF01814"/>
    </source>
</evidence>
<dbReference type="InterPro" id="IPR012312">
    <property type="entry name" value="Hemerythrin-like"/>
</dbReference>